<dbReference type="InterPro" id="IPR010982">
    <property type="entry name" value="Lambda_DNA-bd_dom_sf"/>
</dbReference>
<gene>
    <name evidence="2" type="ORF">DW856_10760</name>
</gene>
<dbReference type="PROSITE" id="PS50943">
    <property type="entry name" value="HTH_CROC1"/>
    <property type="match status" value="1"/>
</dbReference>
<dbReference type="GO" id="GO:0003677">
    <property type="term" value="F:DNA binding"/>
    <property type="evidence" value="ECO:0007669"/>
    <property type="project" value="InterPro"/>
</dbReference>
<feature type="domain" description="HTH cro/C1-type" evidence="1">
    <location>
        <begin position="5"/>
        <end position="58"/>
    </location>
</feature>
<name>A0A3R6F9H0_9FIRM</name>
<dbReference type="AlphaFoldDB" id="A0A3R6F9H0"/>
<dbReference type="SMART" id="SM00530">
    <property type="entry name" value="HTH_XRE"/>
    <property type="match status" value="1"/>
</dbReference>
<dbReference type="EMBL" id="QSHO01000008">
    <property type="protein sequence ID" value="RHC16778.1"/>
    <property type="molecule type" value="Genomic_DNA"/>
</dbReference>
<accession>A0A3R6F9H0</accession>
<dbReference type="Proteomes" id="UP000283513">
    <property type="component" value="Unassembled WGS sequence"/>
</dbReference>
<comment type="caution">
    <text evidence="2">The sequence shown here is derived from an EMBL/GenBank/DDBJ whole genome shotgun (WGS) entry which is preliminary data.</text>
</comment>
<evidence type="ECO:0000259" key="1">
    <source>
        <dbReference type="PROSITE" id="PS50943"/>
    </source>
</evidence>
<evidence type="ECO:0000313" key="3">
    <source>
        <dbReference type="Proteomes" id="UP000283513"/>
    </source>
</evidence>
<evidence type="ECO:0000313" key="2">
    <source>
        <dbReference type="EMBL" id="RHC16778.1"/>
    </source>
</evidence>
<dbReference type="InterPro" id="IPR001387">
    <property type="entry name" value="Cro/C1-type_HTH"/>
</dbReference>
<dbReference type="CDD" id="cd00093">
    <property type="entry name" value="HTH_XRE"/>
    <property type="match status" value="1"/>
</dbReference>
<reference evidence="2 3" key="1">
    <citation type="submission" date="2018-08" db="EMBL/GenBank/DDBJ databases">
        <title>A genome reference for cultivated species of the human gut microbiota.</title>
        <authorList>
            <person name="Zou Y."/>
            <person name="Xue W."/>
            <person name="Luo G."/>
        </authorList>
    </citation>
    <scope>NUCLEOTIDE SEQUENCE [LARGE SCALE GENOMIC DNA]</scope>
    <source>
        <strain evidence="2 3">AM37-1AC</strain>
    </source>
</reference>
<dbReference type="SUPFAM" id="SSF47413">
    <property type="entry name" value="lambda repressor-like DNA-binding domains"/>
    <property type="match status" value="1"/>
</dbReference>
<dbReference type="Pfam" id="PF01381">
    <property type="entry name" value="HTH_3"/>
    <property type="match status" value="1"/>
</dbReference>
<organism evidence="2 3">
    <name type="scientific">Roseburia intestinalis</name>
    <dbReference type="NCBI Taxonomy" id="166486"/>
    <lineage>
        <taxon>Bacteria</taxon>
        <taxon>Bacillati</taxon>
        <taxon>Bacillota</taxon>
        <taxon>Clostridia</taxon>
        <taxon>Lachnospirales</taxon>
        <taxon>Lachnospiraceae</taxon>
        <taxon>Roseburia</taxon>
    </lineage>
</organism>
<protein>
    <submittedName>
        <fullName evidence="2">XRE family transcriptional regulator</fullName>
    </submittedName>
</protein>
<dbReference type="RefSeq" id="WP_118598051.1">
    <property type="nucleotide sequence ID" value="NZ_QSHO01000008.1"/>
</dbReference>
<sequence>MNERMKELRKAMGKSQEEFGKILGITKSGVSDIESGRRNVTEQHIIMLRNENVNEDWLRTGNGEMFIPKTKNEQINEMLVDVLKCEDSDFKKRLITALSKLDDTGWNALEKFIDSIANQSQEE</sequence>
<proteinExistence type="predicted"/>
<dbReference type="Gene3D" id="1.10.260.40">
    <property type="entry name" value="lambda repressor-like DNA-binding domains"/>
    <property type="match status" value="1"/>
</dbReference>